<feature type="domain" description="CPW-WPC" evidence="2">
    <location>
        <begin position="41"/>
        <end position="93"/>
    </location>
</feature>
<keyword evidence="1" id="KW-0472">Membrane</keyword>
<keyword evidence="1" id="KW-0812">Transmembrane</keyword>
<dbReference type="Pfam" id="PF09717">
    <property type="entry name" value="CPW_WPC"/>
    <property type="match status" value="1"/>
</dbReference>
<evidence type="ECO:0000313" key="3">
    <source>
        <dbReference type="EMBL" id="QHT15142.1"/>
    </source>
</evidence>
<evidence type="ECO:0000256" key="1">
    <source>
        <dbReference type="SAM" id="Phobius"/>
    </source>
</evidence>
<name>A0A6C0DFI0_9ZZZZ</name>
<dbReference type="InterPro" id="IPR006387">
    <property type="entry name" value="CPW_WPC_dom"/>
</dbReference>
<organism evidence="3">
    <name type="scientific">viral metagenome</name>
    <dbReference type="NCBI Taxonomy" id="1070528"/>
    <lineage>
        <taxon>unclassified sequences</taxon>
        <taxon>metagenomes</taxon>
        <taxon>organismal metagenomes</taxon>
    </lineage>
</organism>
<accession>A0A6C0DFI0</accession>
<evidence type="ECO:0000259" key="2">
    <source>
        <dbReference type="Pfam" id="PF09717"/>
    </source>
</evidence>
<keyword evidence="1" id="KW-1133">Transmembrane helix</keyword>
<protein>
    <recommendedName>
        <fullName evidence="2">CPW-WPC domain-containing protein</fullName>
    </recommendedName>
</protein>
<dbReference type="EMBL" id="MN739601">
    <property type="protein sequence ID" value="QHT15142.1"/>
    <property type="molecule type" value="Genomic_DNA"/>
</dbReference>
<dbReference type="AlphaFoldDB" id="A0A6C0DFI0"/>
<reference evidence="3" key="1">
    <citation type="journal article" date="2020" name="Nature">
        <title>Giant virus diversity and host interactions through global metagenomics.</title>
        <authorList>
            <person name="Schulz F."/>
            <person name="Roux S."/>
            <person name="Paez-Espino D."/>
            <person name="Jungbluth S."/>
            <person name="Walsh D.A."/>
            <person name="Denef V.J."/>
            <person name="McMahon K.D."/>
            <person name="Konstantinidis K.T."/>
            <person name="Eloe-Fadrosh E.A."/>
            <person name="Kyrpides N.C."/>
            <person name="Woyke T."/>
        </authorList>
    </citation>
    <scope>NUCLEOTIDE SEQUENCE</scope>
    <source>
        <strain evidence="3">GVMAG-M-3300023174-144</strain>
    </source>
</reference>
<proteinExistence type="predicted"/>
<sequence>MGGFQKMVILFFIFLLIIILLILGFTLSSNQNKTWPPIVGDCPDYWLNSNGDGSKCQNVKRLGTCYEDMNFPQDKPTVCDKYSWANSCGVNWDGITNLSSDPCNT</sequence>
<feature type="transmembrane region" description="Helical" evidence="1">
    <location>
        <begin position="7"/>
        <end position="27"/>
    </location>
</feature>